<keyword evidence="1 4" id="KW-0808">Transferase</keyword>
<sequence length="172" mass="19513">MDTHQDFTIRRAVPADAAAIAEIYNGYVEKTVISFETEPVPVAEMAQRVADRLNRYDWLVAERQGRLIGYAYYGQFRTRAAYDHVVESTVYIAGDALGLGLGRRLYAELIQSARDKGFREIIGVIALPNDASEQLHERMGFVRVGHLPRVGYKFGRYIDVSFWQWSLPEAPA</sequence>
<organism evidence="4 5">
    <name type="scientific">Aquabacterium soli</name>
    <dbReference type="NCBI Taxonomy" id="2493092"/>
    <lineage>
        <taxon>Bacteria</taxon>
        <taxon>Pseudomonadati</taxon>
        <taxon>Pseudomonadota</taxon>
        <taxon>Betaproteobacteria</taxon>
        <taxon>Burkholderiales</taxon>
        <taxon>Aquabacterium</taxon>
    </lineage>
</organism>
<dbReference type="InterPro" id="IPR016181">
    <property type="entry name" value="Acyl_CoA_acyltransferase"/>
</dbReference>
<feature type="domain" description="N-acetyltransferase" evidence="3">
    <location>
        <begin position="7"/>
        <end position="159"/>
    </location>
</feature>
<evidence type="ECO:0000256" key="1">
    <source>
        <dbReference type="ARBA" id="ARBA00022679"/>
    </source>
</evidence>
<dbReference type="EMBL" id="RSED01000011">
    <property type="protein sequence ID" value="RRS03559.1"/>
    <property type="molecule type" value="Genomic_DNA"/>
</dbReference>
<dbReference type="Gene3D" id="3.40.630.30">
    <property type="match status" value="1"/>
</dbReference>
<evidence type="ECO:0000313" key="4">
    <source>
        <dbReference type="EMBL" id="RRS03559.1"/>
    </source>
</evidence>
<dbReference type="SUPFAM" id="SSF55729">
    <property type="entry name" value="Acyl-CoA N-acyltransferases (Nat)"/>
    <property type="match status" value="1"/>
</dbReference>
<dbReference type="PANTHER" id="PTHR43072:SF23">
    <property type="entry name" value="UPF0039 PROTEIN C11D3.02C"/>
    <property type="match status" value="1"/>
</dbReference>
<gene>
    <name evidence="4" type="ORF">EIP75_15065</name>
</gene>
<dbReference type="InterPro" id="IPR000182">
    <property type="entry name" value="GNAT_dom"/>
</dbReference>
<dbReference type="AlphaFoldDB" id="A0A426V9C9"/>
<evidence type="ECO:0000313" key="5">
    <source>
        <dbReference type="Proteomes" id="UP000269265"/>
    </source>
</evidence>
<keyword evidence="5" id="KW-1185">Reference proteome</keyword>
<evidence type="ECO:0000259" key="3">
    <source>
        <dbReference type="PROSITE" id="PS51186"/>
    </source>
</evidence>
<dbReference type="Proteomes" id="UP000269265">
    <property type="component" value="Unassembled WGS sequence"/>
</dbReference>
<accession>A0A426V9C9</accession>
<dbReference type="PROSITE" id="PS51186">
    <property type="entry name" value="GNAT"/>
    <property type="match status" value="1"/>
</dbReference>
<evidence type="ECO:0000256" key="2">
    <source>
        <dbReference type="ARBA" id="ARBA00023315"/>
    </source>
</evidence>
<dbReference type="OrthoDB" id="5459937at2"/>
<dbReference type="CDD" id="cd04301">
    <property type="entry name" value="NAT_SF"/>
    <property type="match status" value="1"/>
</dbReference>
<comment type="caution">
    <text evidence="4">The sequence shown here is derived from an EMBL/GenBank/DDBJ whole genome shotgun (WGS) entry which is preliminary data.</text>
</comment>
<name>A0A426V9C9_9BURK</name>
<protein>
    <submittedName>
        <fullName evidence="4">N-acetyltransferase</fullName>
    </submittedName>
</protein>
<proteinExistence type="predicted"/>
<reference evidence="4 5" key="1">
    <citation type="submission" date="2018-12" db="EMBL/GenBank/DDBJ databases">
        <title>The whole draft genome of Aquabacterium sp. SJQ9.</title>
        <authorList>
            <person name="Sun L."/>
            <person name="Gao X."/>
            <person name="Chen W."/>
            <person name="Huang K."/>
        </authorList>
    </citation>
    <scope>NUCLEOTIDE SEQUENCE [LARGE SCALE GENOMIC DNA]</scope>
    <source>
        <strain evidence="4 5">SJQ9</strain>
    </source>
</reference>
<keyword evidence="2" id="KW-0012">Acyltransferase</keyword>
<dbReference type="PANTHER" id="PTHR43072">
    <property type="entry name" value="N-ACETYLTRANSFERASE"/>
    <property type="match status" value="1"/>
</dbReference>
<dbReference type="GO" id="GO:0016747">
    <property type="term" value="F:acyltransferase activity, transferring groups other than amino-acyl groups"/>
    <property type="evidence" value="ECO:0007669"/>
    <property type="project" value="InterPro"/>
</dbReference>
<dbReference type="Pfam" id="PF13420">
    <property type="entry name" value="Acetyltransf_4"/>
    <property type="match status" value="1"/>
</dbReference>
<dbReference type="RefSeq" id="WP_125244090.1">
    <property type="nucleotide sequence ID" value="NZ_RSED01000011.1"/>
</dbReference>